<dbReference type="AlphaFoldDB" id="A0A4Z0BY91"/>
<feature type="domain" description="HTH tetR-type" evidence="6">
    <location>
        <begin position="33"/>
        <end position="93"/>
    </location>
</feature>
<evidence type="ECO:0000259" key="6">
    <source>
        <dbReference type="PROSITE" id="PS50977"/>
    </source>
</evidence>
<dbReference type="InterPro" id="IPR050109">
    <property type="entry name" value="HTH-type_TetR-like_transc_reg"/>
</dbReference>
<evidence type="ECO:0000313" key="7">
    <source>
        <dbReference type="EMBL" id="TFZ02889.1"/>
    </source>
</evidence>
<dbReference type="GO" id="GO:0000976">
    <property type="term" value="F:transcription cis-regulatory region binding"/>
    <property type="evidence" value="ECO:0007669"/>
    <property type="project" value="TreeGrafter"/>
</dbReference>
<dbReference type="Gene3D" id="1.10.357.10">
    <property type="entry name" value="Tetracycline Repressor, domain 2"/>
    <property type="match status" value="1"/>
</dbReference>
<evidence type="ECO:0000256" key="2">
    <source>
        <dbReference type="ARBA" id="ARBA00023015"/>
    </source>
</evidence>
<dbReference type="PANTHER" id="PTHR30055">
    <property type="entry name" value="HTH-TYPE TRANSCRIPTIONAL REGULATOR RUTR"/>
    <property type="match status" value="1"/>
</dbReference>
<feature type="DNA-binding region" description="H-T-H motif" evidence="5">
    <location>
        <begin position="56"/>
        <end position="75"/>
    </location>
</feature>
<dbReference type="OrthoDB" id="5293507at2"/>
<sequence>MRALAWSASHPLHSRLMKVDTLEPGTAQEPREMTRREEIMQIAADLFVEKGYKATTVRLIAEAANVQSGSLYHHFGSKDDIVDELLGKYVLNALLHYEEVIATTDDPKERLQKLIESAMDAVHSHRAALLLLQQDGRWLAQQPRFNYLNEVGTKIEALWRNTVKSGIDAGVFNPEIDPIVPYYIVRDAVLSGARWFNPEGKWTIARWTRQCVILILSGLCMPGKVARD</sequence>
<dbReference type="SUPFAM" id="SSF46689">
    <property type="entry name" value="Homeodomain-like"/>
    <property type="match status" value="1"/>
</dbReference>
<evidence type="ECO:0000256" key="5">
    <source>
        <dbReference type="PROSITE-ProRule" id="PRU00335"/>
    </source>
</evidence>
<keyword evidence="2" id="KW-0805">Transcription regulation</keyword>
<organism evidence="7 8">
    <name type="scientific">Ramlibacter henchirensis</name>
    <dbReference type="NCBI Taxonomy" id="204072"/>
    <lineage>
        <taxon>Bacteria</taxon>
        <taxon>Pseudomonadati</taxon>
        <taxon>Pseudomonadota</taxon>
        <taxon>Betaproteobacteria</taxon>
        <taxon>Burkholderiales</taxon>
        <taxon>Comamonadaceae</taxon>
        <taxon>Ramlibacter</taxon>
    </lineage>
</organism>
<evidence type="ECO:0000313" key="8">
    <source>
        <dbReference type="Proteomes" id="UP000298180"/>
    </source>
</evidence>
<dbReference type="InterPro" id="IPR036271">
    <property type="entry name" value="Tet_transcr_reg_TetR-rel_C_sf"/>
</dbReference>
<dbReference type="EMBL" id="SMLM01000002">
    <property type="protein sequence ID" value="TFZ02889.1"/>
    <property type="molecule type" value="Genomic_DNA"/>
</dbReference>
<dbReference type="Proteomes" id="UP000298180">
    <property type="component" value="Unassembled WGS sequence"/>
</dbReference>
<dbReference type="PANTHER" id="PTHR30055:SF175">
    <property type="entry name" value="HTH-TYPE TRANSCRIPTIONAL REPRESSOR KSTR2"/>
    <property type="match status" value="1"/>
</dbReference>
<keyword evidence="8" id="KW-1185">Reference proteome</keyword>
<protein>
    <submittedName>
        <fullName evidence="7">TetR/AcrR family transcriptional regulator</fullName>
    </submittedName>
</protein>
<dbReference type="InterPro" id="IPR009057">
    <property type="entry name" value="Homeodomain-like_sf"/>
</dbReference>
<dbReference type="InterPro" id="IPR041490">
    <property type="entry name" value="KstR2_TetR_C"/>
</dbReference>
<keyword evidence="4" id="KW-0804">Transcription</keyword>
<comment type="caution">
    <text evidence="7">The sequence shown here is derived from an EMBL/GenBank/DDBJ whole genome shotgun (WGS) entry which is preliminary data.</text>
</comment>
<keyword evidence="3 5" id="KW-0238">DNA-binding</keyword>
<proteinExistence type="predicted"/>
<evidence type="ECO:0000256" key="4">
    <source>
        <dbReference type="ARBA" id="ARBA00023163"/>
    </source>
</evidence>
<keyword evidence="1" id="KW-0678">Repressor</keyword>
<dbReference type="GO" id="GO:0003700">
    <property type="term" value="F:DNA-binding transcription factor activity"/>
    <property type="evidence" value="ECO:0007669"/>
    <property type="project" value="TreeGrafter"/>
</dbReference>
<dbReference type="PROSITE" id="PS01081">
    <property type="entry name" value="HTH_TETR_1"/>
    <property type="match status" value="1"/>
</dbReference>
<reference evidence="7 8" key="1">
    <citation type="submission" date="2019-03" db="EMBL/GenBank/DDBJ databases">
        <title>Ramlibacter henchirensis DSM 14656, whole genome shotgun sequence.</title>
        <authorList>
            <person name="Zhang X."/>
            <person name="Feng G."/>
            <person name="Zhu H."/>
        </authorList>
    </citation>
    <scope>NUCLEOTIDE SEQUENCE [LARGE SCALE GENOMIC DNA]</scope>
    <source>
        <strain evidence="7 8">DSM 14656</strain>
    </source>
</reference>
<dbReference type="Pfam" id="PF00440">
    <property type="entry name" value="TetR_N"/>
    <property type="match status" value="1"/>
</dbReference>
<dbReference type="PRINTS" id="PR00455">
    <property type="entry name" value="HTHTETR"/>
</dbReference>
<evidence type="ECO:0000256" key="3">
    <source>
        <dbReference type="ARBA" id="ARBA00023125"/>
    </source>
</evidence>
<dbReference type="SUPFAM" id="SSF48498">
    <property type="entry name" value="Tetracyclin repressor-like, C-terminal domain"/>
    <property type="match status" value="1"/>
</dbReference>
<name>A0A4Z0BY91_9BURK</name>
<dbReference type="InterPro" id="IPR023772">
    <property type="entry name" value="DNA-bd_HTH_TetR-type_CS"/>
</dbReference>
<accession>A0A4Z0BY91</accession>
<gene>
    <name evidence="7" type="ORF">EZ313_16780</name>
</gene>
<evidence type="ECO:0000256" key="1">
    <source>
        <dbReference type="ARBA" id="ARBA00022491"/>
    </source>
</evidence>
<dbReference type="InterPro" id="IPR001647">
    <property type="entry name" value="HTH_TetR"/>
</dbReference>
<dbReference type="Pfam" id="PF17932">
    <property type="entry name" value="TetR_C_24"/>
    <property type="match status" value="1"/>
</dbReference>
<dbReference type="Gene3D" id="1.10.10.60">
    <property type="entry name" value="Homeodomain-like"/>
    <property type="match status" value="1"/>
</dbReference>
<dbReference type="PROSITE" id="PS50977">
    <property type="entry name" value="HTH_TETR_2"/>
    <property type="match status" value="1"/>
</dbReference>